<name>A0A368VG03_9ACTN</name>
<evidence type="ECO:0000259" key="2">
    <source>
        <dbReference type="Pfam" id="PF01557"/>
    </source>
</evidence>
<dbReference type="Proteomes" id="UP000253495">
    <property type="component" value="Unassembled WGS sequence"/>
</dbReference>
<dbReference type="InterPro" id="IPR036663">
    <property type="entry name" value="Fumarylacetoacetase_C_sf"/>
</dbReference>
<dbReference type="PANTHER" id="PTHR11820:SF7">
    <property type="entry name" value="ACYLPYRUVASE FAHD1, MITOCHONDRIAL"/>
    <property type="match status" value="1"/>
</dbReference>
<dbReference type="Pfam" id="PF01557">
    <property type="entry name" value="FAA_hydrolase"/>
    <property type="match status" value="1"/>
</dbReference>
<dbReference type="GO" id="GO:0016853">
    <property type="term" value="F:isomerase activity"/>
    <property type="evidence" value="ECO:0007669"/>
    <property type="project" value="UniProtKB-ARBA"/>
</dbReference>
<dbReference type="SUPFAM" id="SSF56529">
    <property type="entry name" value="FAH"/>
    <property type="match status" value="1"/>
</dbReference>
<evidence type="ECO:0000313" key="5">
    <source>
        <dbReference type="Proteomes" id="UP000253495"/>
    </source>
</evidence>
<dbReference type="GO" id="GO:0046872">
    <property type="term" value="F:metal ion binding"/>
    <property type="evidence" value="ECO:0007669"/>
    <property type="project" value="UniProtKB-KW"/>
</dbReference>
<protein>
    <submittedName>
        <fullName evidence="4">2-keto-4-pentenoate hydratase/2-oxohepta-3-ene-1,7-dioic acid hydratase in catechol pathway</fullName>
    </submittedName>
</protein>
<dbReference type="AlphaFoldDB" id="A0A368VG03"/>
<evidence type="ECO:0000259" key="3">
    <source>
        <dbReference type="Pfam" id="PF10370"/>
    </source>
</evidence>
<dbReference type="RefSeq" id="WP_114454910.1">
    <property type="nucleotide sequence ID" value="NZ_QPJC01000018.1"/>
</dbReference>
<keyword evidence="5" id="KW-1185">Reference proteome</keyword>
<proteinExistence type="predicted"/>
<dbReference type="OrthoDB" id="9805307at2"/>
<dbReference type="GO" id="GO:0018773">
    <property type="term" value="F:acetylpyruvate hydrolase activity"/>
    <property type="evidence" value="ECO:0007669"/>
    <property type="project" value="TreeGrafter"/>
</dbReference>
<evidence type="ECO:0000256" key="1">
    <source>
        <dbReference type="ARBA" id="ARBA00022723"/>
    </source>
</evidence>
<dbReference type="InterPro" id="IPR011234">
    <property type="entry name" value="Fumarylacetoacetase-like_C"/>
</dbReference>
<dbReference type="Gene3D" id="3.90.850.10">
    <property type="entry name" value="Fumarylacetoacetase-like, C-terminal domain"/>
    <property type="match status" value="1"/>
</dbReference>
<gene>
    <name evidence="4" type="ORF">DFQ14_11837</name>
</gene>
<feature type="domain" description="Rv2993c-like N-terminal" evidence="3">
    <location>
        <begin position="1"/>
        <end position="58"/>
    </location>
</feature>
<evidence type="ECO:0000313" key="4">
    <source>
        <dbReference type="EMBL" id="RCW39145.1"/>
    </source>
</evidence>
<dbReference type="FunFam" id="3.90.850.10:FF:000002">
    <property type="entry name" value="2-hydroxyhepta-2,4-diene-1,7-dioate isomerase"/>
    <property type="match status" value="1"/>
</dbReference>
<dbReference type="PANTHER" id="PTHR11820">
    <property type="entry name" value="ACYLPYRUVASE"/>
    <property type="match status" value="1"/>
</dbReference>
<keyword evidence="1" id="KW-0479">Metal-binding</keyword>
<feature type="domain" description="Fumarylacetoacetase-like C-terminal" evidence="2">
    <location>
        <begin position="63"/>
        <end position="258"/>
    </location>
</feature>
<comment type="caution">
    <text evidence="4">The sequence shown here is derived from an EMBL/GenBank/DDBJ whole genome shotgun (WGS) entry which is preliminary data.</text>
</comment>
<dbReference type="Pfam" id="PF10370">
    <property type="entry name" value="Rv2993c-like_N"/>
    <property type="match status" value="1"/>
</dbReference>
<accession>A0A368VG03</accession>
<reference evidence="4 5" key="1">
    <citation type="submission" date="2018-07" db="EMBL/GenBank/DDBJ databases">
        <title>Genomic Encyclopedia of Type Strains, Phase III (KMG-III): the genomes of soil and plant-associated and newly described type strains.</title>
        <authorList>
            <person name="Whitman W."/>
        </authorList>
    </citation>
    <scope>NUCLEOTIDE SEQUENCE [LARGE SCALE GENOMIC DNA]</scope>
    <source>
        <strain evidence="4 5">CECT 8575</strain>
    </source>
</reference>
<organism evidence="4 5">
    <name type="scientific">Halopolyspora algeriensis</name>
    <dbReference type="NCBI Taxonomy" id="1500506"/>
    <lineage>
        <taxon>Bacteria</taxon>
        <taxon>Bacillati</taxon>
        <taxon>Actinomycetota</taxon>
        <taxon>Actinomycetes</taxon>
        <taxon>Actinomycetes incertae sedis</taxon>
        <taxon>Halopolyspora</taxon>
    </lineage>
</organism>
<dbReference type="EMBL" id="QPJC01000018">
    <property type="protein sequence ID" value="RCW39145.1"/>
    <property type="molecule type" value="Genomic_DNA"/>
</dbReference>
<dbReference type="GO" id="GO:0019752">
    <property type="term" value="P:carboxylic acid metabolic process"/>
    <property type="evidence" value="ECO:0007669"/>
    <property type="project" value="UniProtKB-ARBA"/>
</dbReference>
<sequence length="261" mass="28018">MRLARVAHSEGVSFVALEPDPAAPGEKVLAIEIDQHPFGEPTFTGRRWPMSDVRLLAPILPTKVLCVGKNYAEHAREMGAEPPENPVLFMKPSTSVIGPNVPIKLPADSERVDFEGELAVVIGQPCKDVPEARGTDVLLGYTIANDVTARDQQKADGQWTRAKGYDTFCPLGPWIDTAVDPGDLGLRTELDGELKQESRTSLLTHDVAALVSSVSRVMTLLPGDVLLTGTPAGVGPMQPGQKVSVSIDNLGTLTNPVQQRE</sequence>
<dbReference type="Gene3D" id="2.30.30.370">
    <property type="entry name" value="FAH"/>
    <property type="match status" value="1"/>
</dbReference>
<dbReference type="InterPro" id="IPR018833">
    <property type="entry name" value="Rv2993c-like_N"/>
</dbReference>